<feature type="DNA-binding region" description="H-T-H motif" evidence="4">
    <location>
        <begin position="39"/>
        <end position="58"/>
    </location>
</feature>
<protein>
    <submittedName>
        <fullName evidence="6">TetR/AcrR family transcriptional regulator</fullName>
    </submittedName>
</protein>
<evidence type="ECO:0000256" key="3">
    <source>
        <dbReference type="ARBA" id="ARBA00023163"/>
    </source>
</evidence>
<dbReference type="PANTHER" id="PTHR47506">
    <property type="entry name" value="TRANSCRIPTIONAL REGULATORY PROTEIN"/>
    <property type="match status" value="1"/>
</dbReference>
<proteinExistence type="predicted"/>
<dbReference type="PROSITE" id="PS50977">
    <property type="entry name" value="HTH_TETR_2"/>
    <property type="match status" value="1"/>
</dbReference>
<keyword evidence="7" id="KW-1185">Reference proteome</keyword>
<dbReference type="Gene3D" id="1.10.10.60">
    <property type="entry name" value="Homeodomain-like"/>
    <property type="match status" value="1"/>
</dbReference>
<dbReference type="Proteomes" id="UP001149140">
    <property type="component" value="Unassembled WGS sequence"/>
</dbReference>
<gene>
    <name evidence="6" type="ORF">OM076_36055</name>
</gene>
<dbReference type="RefSeq" id="WP_270045000.1">
    <property type="nucleotide sequence ID" value="NZ_JAPDOD010000051.1"/>
</dbReference>
<comment type="caution">
    <text evidence="6">The sequence shown here is derived from an EMBL/GenBank/DDBJ whole genome shotgun (WGS) entry which is preliminary data.</text>
</comment>
<evidence type="ECO:0000259" key="5">
    <source>
        <dbReference type="PROSITE" id="PS50977"/>
    </source>
</evidence>
<accession>A0A9X3N290</accession>
<dbReference type="GO" id="GO:0003677">
    <property type="term" value="F:DNA binding"/>
    <property type="evidence" value="ECO:0007669"/>
    <property type="project" value="UniProtKB-UniRule"/>
</dbReference>
<evidence type="ECO:0000256" key="2">
    <source>
        <dbReference type="ARBA" id="ARBA00023125"/>
    </source>
</evidence>
<evidence type="ECO:0000256" key="1">
    <source>
        <dbReference type="ARBA" id="ARBA00023015"/>
    </source>
</evidence>
<dbReference type="Pfam" id="PF00440">
    <property type="entry name" value="TetR_N"/>
    <property type="match status" value="1"/>
</dbReference>
<evidence type="ECO:0000256" key="4">
    <source>
        <dbReference type="PROSITE-ProRule" id="PRU00335"/>
    </source>
</evidence>
<evidence type="ECO:0000313" key="6">
    <source>
        <dbReference type="EMBL" id="MDA0165738.1"/>
    </source>
</evidence>
<dbReference type="Pfam" id="PF16925">
    <property type="entry name" value="TetR_C_13"/>
    <property type="match status" value="1"/>
</dbReference>
<dbReference type="InterPro" id="IPR011075">
    <property type="entry name" value="TetR_C"/>
</dbReference>
<keyword evidence="2 4" id="KW-0238">DNA-binding</keyword>
<feature type="domain" description="HTH tetR-type" evidence="5">
    <location>
        <begin position="16"/>
        <end position="76"/>
    </location>
</feature>
<dbReference type="SUPFAM" id="SSF46689">
    <property type="entry name" value="Homeodomain-like"/>
    <property type="match status" value="1"/>
</dbReference>
<dbReference type="EMBL" id="JAPDOD010000051">
    <property type="protein sequence ID" value="MDA0165738.1"/>
    <property type="molecule type" value="Genomic_DNA"/>
</dbReference>
<reference evidence="6" key="1">
    <citation type="submission" date="2022-10" db="EMBL/GenBank/DDBJ databases">
        <title>The WGS of Solirubrobacter ginsenosidimutans DSM 21036.</title>
        <authorList>
            <person name="Jiang Z."/>
        </authorList>
    </citation>
    <scope>NUCLEOTIDE SEQUENCE</scope>
    <source>
        <strain evidence="6">DSM 21036</strain>
    </source>
</reference>
<sequence>MARAASSSSRLTVKGRATRARIVDVAARLMYENGAANTSLEDVRKAAKASGSQMSHYFADKRSLIRAVIAHQADAVMADHHDPAVGNLDSVAALRAWAQRIVEQQRAQNFEGGCRLGSLAAELVESDAELQADFAAGFERWESLLRRGLLTMQQRGDLRPDADPDALAYSLLAAAQGGYLLTQAHRDARALEASLGAAIDHIELLAIDASERSPGSRDQSEIG</sequence>
<dbReference type="PANTHER" id="PTHR47506:SF1">
    <property type="entry name" value="HTH-TYPE TRANSCRIPTIONAL REGULATOR YJDC"/>
    <property type="match status" value="1"/>
</dbReference>
<keyword evidence="1" id="KW-0805">Transcription regulation</keyword>
<dbReference type="SUPFAM" id="SSF48498">
    <property type="entry name" value="Tetracyclin repressor-like, C-terminal domain"/>
    <property type="match status" value="1"/>
</dbReference>
<dbReference type="InterPro" id="IPR001647">
    <property type="entry name" value="HTH_TetR"/>
</dbReference>
<dbReference type="AlphaFoldDB" id="A0A9X3N290"/>
<evidence type="ECO:0000313" key="7">
    <source>
        <dbReference type="Proteomes" id="UP001149140"/>
    </source>
</evidence>
<organism evidence="6 7">
    <name type="scientific">Solirubrobacter ginsenosidimutans</name>
    <dbReference type="NCBI Taxonomy" id="490573"/>
    <lineage>
        <taxon>Bacteria</taxon>
        <taxon>Bacillati</taxon>
        <taxon>Actinomycetota</taxon>
        <taxon>Thermoleophilia</taxon>
        <taxon>Solirubrobacterales</taxon>
        <taxon>Solirubrobacteraceae</taxon>
        <taxon>Solirubrobacter</taxon>
    </lineage>
</organism>
<dbReference type="InterPro" id="IPR036271">
    <property type="entry name" value="Tet_transcr_reg_TetR-rel_C_sf"/>
</dbReference>
<dbReference type="InterPro" id="IPR009057">
    <property type="entry name" value="Homeodomain-like_sf"/>
</dbReference>
<name>A0A9X3N290_9ACTN</name>
<keyword evidence="3" id="KW-0804">Transcription</keyword>
<dbReference type="Gene3D" id="1.10.357.10">
    <property type="entry name" value="Tetracycline Repressor, domain 2"/>
    <property type="match status" value="1"/>
</dbReference>